<reference evidence="6 7" key="1">
    <citation type="submission" date="2017-04" db="EMBL/GenBank/DDBJ databases">
        <title>Draft genome sequence of Tuber borchii Vittad., a whitish edible truffle.</title>
        <authorList>
            <consortium name="DOE Joint Genome Institute"/>
            <person name="Murat C."/>
            <person name="Kuo A."/>
            <person name="Barry K.W."/>
            <person name="Clum A."/>
            <person name="Dockter R.B."/>
            <person name="Fauchery L."/>
            <person name="Iotti M."/>
            <person name="Kohler A."/>
            <person name="Labutti K."/>
            <person name="Lindquist E.A."/>
            <person name="Lipzen A."/>
            <person name="Ohm R.A."/>
            <person name="Wang M."/>
            <person name="Grigoriev I.V."/>
            <person name="Zambonelli A."/>
            <person name="Martin F.M."/>
        </authorList>
    </citation>
    <scope>NUCLEOTIDE SEQUENCE [LARGE SCALE GENOMIC DNA]</scope>
    <source>
        <strain evidence="6 7">Tbo3840</strain>
    </source>
</reference>
<dbReference type="PRINTS" id="PR01415">
    <property type="entry name" value="ANKYRIN"/>
</dbReference>
<dbReference type="InterPro" id="IPR027417">
    <property type="entry name" value="P-loop_NTPase"/>
</dbReference>
<feature type="chain" id="PRO_5015407202" description="Nephrocystin 3-like N-terminal domain-containing protein" evidence="4">
    <location>
        <begin position="24"/>
        <end position="869"/>
    </location>
</feature>
<dbReference type="PROSITE" id="PS50297">
    <property type="entry name" value="ANK_REP_REGION"/>
    <property type="match status" value="2"/>
</dbReference>
<sequence>MFLVCSPSLPIIVLNLWLRICAATFEELIKCTGWRVSRPEIDLDHLRDEYYLPGGDSGKWIFKDAVYRGWQESKESKLLWLCGGPGTGKTMLAKRVAAEFLTGPDDPPEGVKLVFHFFPPELPSGEISTDEAEISQPRLAKVASDLLYSILQQDGHLFDGCKAELEKQGDRFFTNLSSLWKVLRKAIKDCRTDPVYILIDGVDGLKESLCKELIGRILGLMETRTVKVFLSSRDVPHISNNLPRDCRECTKINLDTNSFIKEDVEKFIEHRVNAWGWDDELKERAMEALLAKSEGIFLWASLAIDNLTYFSSGPDFDKVLKKPRLELEDIYGKMLHTVRSRGESGEILNMIWSVALALRPLTFAELGHILACIEEKEKTEQQPSHERSSSKIRRRTEKEIRIYVRSSLGFLRATAETVSIVHHTATEYLFDEYRKGALPVISKGLADLAVSWECFRYIHHAFGDPERFPRRDIRGCYSRSGNSSLGSDSQEVELGLASREGAWKDQEEAAAKREFLRYAAESWFIHARRSIEISRDSFCDDSAHNWLQHQFFETSDIIRKPWIELCGDTRMEALAGEQTPLHIAVCLGLMPLVEKMISEFTQGMNSYRSPLHLAARFISGVYKILIDKSELSLLTVSDQDGNTPLHEAAISGHSSMLNALVKTLAKHKACSNAINKKNHSGNTALHLAFQFDHTEIVKLLIKEGADTTIKNNAQLTALELGVKLERGDSLDTVKEMRGEAEEGVEGLVEGPRQEPVDEVRASLGAHPPGGLPAIQQGVQTVGYVGMLRDRFQARSLSELPPPQRSRRWEPLRSNLLNPWSPVVSRPRSPPETRPPGSSRSLRVKLPWGQELRLRRGLSRLFRRYRKAKT</sequence>
<dbReference type="InterPro" id="IPR056884">
    <property type="entry name" value="NPHP3-like_N"/>
</dbReference>
<accession>A0A2T7A8W7</accession>
<dbReference type="Proteomes" id="UP000244722">
    <property type="component" value="Unassembled WGS sequence"/>
</dbReference>
<dbReference type="PANTHER" id="PTHR10039">
    <property type="entry name" value="AMELOGENIN"/>
    <property type="match status" value="1"/>
</dbReference>
<proteinExistence type="predicted"/>
<dbReference type="PROSITE" id="PS50088">
    <property type="entry name" value="ANK_REPEAT"/>
    <property type="match status" value="2"/>
</dbReference>
<dbReference type="InterPro" id="IPR036770">
    <property type="entry name" value="Ankyrin_rpt-contain_sf"/>
</dbReference>
<dbReference type="SUPFAM" id="SSF52540">
    <property type="entry name" value="P-loop containing nucleoside triphosphate hydrolases"/>
    <property type="match status" value="1"/>
</dbReference>
<feature type="repeat" description="ANK" evidence="2">
    <location>
        <begin position="680"/>
        <end position="712"/>
    </location>
</feature>
<evidence type="ECO:0000256" key="3">
    <source>
        <dbReference type="SAM" id="MobiDB-lite"/>
    </source>
</evidence>
<evidence type="ECO:0000313" key="6">
    <source>
        <dbReference type="EMBL" id="PUU84163.1"/>
    </source>
</evidence>
<feature type="domain" description="Nephrocystin 3-like N-terminal" evidence="5">
    <location>
        <begin position="57"/>
        <end position="233"/>
    </location>
</feature>
<evidence type="ECO:0000256" key="2">
    <source>
        <dbReference type="PROSITE-ProRule" id="PRU00023"/>
    </source>
</evidence>
<dbReference type="SUPFAM" id="SSF48403">
    <property type="entry name" value="Ankyrin repeat"/>
    <property type="match status" value="1"/>
</dbReference>
<protein>
    <recommendedName>
        <fullName evidence="5">Nephrocystin 3-like N-terminal domain-containing protein</fullName>
    </recommendedName>
</protein>
<comment type="caution">
    <text evidence="6">The sequence shown here is derived from an EMBL/GenBank/DDBJ whole genome shotgun (WGS) entry which is preliminary data.</text>
</comment>
<gene>
    <name evidence="6" type="ORF">B9Z19DRAFT_1060423</name>
</gene>
<keyword evidence="1" id="KW-0677">Repeat</keyword>
<name>A0A2T7A8W7_TUBBO</name>
<keyword evidence="2" id="KW-0040">ANK repeat</keyword>
<feature type="repeat" description="ANK" evidence="2">
    <location>
        <begin position="640"/>
        <end position="676"/>
    </location>
</feature>
<dbReference type="PANTHER" id="PTHR10039:SF16">
    <property type="entry name" value="GPI INOSITOL-DEACYLASE"/>
    <property type="match status" value="1"/>
</dbReference>
<evidence type="ECO:0000259" key="5">
    <source>
        <dbReference type="Pfam" id="PF24883"/>
    </source>
</evidence>
<dbReference type="Gene3D" id="3.40.50.300">
    <property type="entry name" value="P-loop containing nucleotide triphosphate hydrolases"/>
    <property type="match status" value="1"/>
</dbReference>
<dbReference type="OrthoDB" id="20872at2759"/>
<keyword evidence="4" id="KW-0732">Signal</keyword>
<evidence type="ECO:0000313" key="7">
    <source>
        <dbReference type="Proteomes" id="UP000244722"/>
    </source>
</evidence>
<dbReference type="Pfam" id="PF24883">
    <property type="entry name" value="NPHP3_N"/>
    <property type="match status" value="1"/>
</dbReference>
<organism evidence="6 7">
    <name type="scientific">Tuber borchii</name>
    <name type="common">White truffle</name>
    <dbReference type="NCBI Taxonomy" id="42251"/>
    <lineage>
        <taxon>Eukaryota</taxon>
        <taxon>Fungi</taxon>
        <taxon>Dikarya</taxon>
        <taxon>Ascomycota</taxon>
        <taxon>Pezizomycotina</taxon>
        <taxon>Pezizomycetes</taxon>
        <taxon>Pezizales</taxon>
        <taxon>Tuberaceae</taxon>
        <taxon>Tuber</taxon>
    </lineage>
</organism>
<dbReference type="EMBL" id="NESQ01000003">
    <property type="protein sequence ID" value="PUU84163.1"/>
    <property type="molecule type" value="Genomic_DNA"/>
</dbReference>
<dbReference type="Pfam" id="PF12796">
    <property type="entry name" value="Ank_2"/>
    <property type="match status" value="1"/>
</dbReference>
<feature type="signal peptide" evidence="4">
    <location>
        <begin position="1"/>
        <end position="23"/>
    </location>
</feature>
<dbReference type="Gene3D" id="1.25.40.20">
    <property type="entry name" value="Ankyrin repeat-containing domain"/>
    <property type="match status" value="1"/>
</dbReference>
<dbReference type="InterPro" id="IPR002110">
    <property type="entry name" value="Ankyrin_rpt"/>
</dbReference>
<dbReference type="STRING" id="42251.A0A2T7A8W7"/>
<evidence type="ECO:0000256" key="4">
    <source>
        <dbReference type="SAM" id="SignalP"/>
    </source>
</evidence>
<feature type="region of interest" description="Disordered" evidence="3">
    <location>
        <begin position="819"/>
        <end position="842"/>
    </location>
</feature>
<evidence type="ECO:0000256" key="1">
    <source>
        <dbReference type="ARBA" id="ARBA00022737"/>
    </source>
</evidence>
<dbReference type="AlphaFoldDB" id="A0A2T7A8W7"/>
<keyword evidence="7" id="KW-1185">Reference proteome</keyword>
<dbReference type="SMART" id="SM00248">
    <property type="entry name" value="ANK"/>
    <property type="match status" value="3"/>
</dbReference>